<dbReference type="AlphaFoldDB" id="A0A455U7N0"/>
<dbReference type="KEGG" id="hsr:HSBAA_21450"/>
<proteinExistence type="predicted"/>
<dbReference type="Gene3D" id="3.40.30.10">
    <property type="entry name" value="Glutaredoxin"/>
    <property type="match status" value="1"/>
</dbReference>
<dbReference type="EMBL" id="AP019514">
    <property type="protein sequence ID" value="BBI60839.1"/>
    <property type="molecule type" value="Genomic_DNA"/>
</dbReference>
<organism evidence="1 2">
    <name type="scientific">Vreelandella sulfidaeris</name>
    <dbReference type="NCBI Taxonomy" id="115553"/>
    <lineage>
        <taxon>Bacteria</taxon>
        <taxon>Pseudomonadati</taxon>
        <taxon>Pseudomonadota</taxon>
        <taxon>Gammaproteobacteria</taxon>
        <taxon>Oceanospirillales</taxon>
        <taxon>Halomonadaceae</taxon>
        <taxon>Vreelandella</taxon>
    </lineage>
</organism>
<accession>A0A455U7N0</accession>
<reference evidence="1 2" key="1">
    <citation type="journal article" date="2019" name="Microbiol. Resour. Announc.">
        <title>Complete Genome Sequence of Halomonas sulfidaeris Strain Esulfide1 Isolated from a Metal Sulfide Rock at a Depth of 2,200 Meters, Obtained Using Nanopore Sequencing.</title>
        <authorList>
            <person name="Saito M."/>
            <person name="Nishigata A."/>
            <person name="Galipon J."/>
            <person name="Arakawa K."/>
        </authorList>
    </citation>
    <scope>NUCLEOTIDE SEQUENCE [LARGE SCALE GENOMIC DNA]</scope>
    <source>
        <strain evidence="1 2">ATCC BAA-803</strain>
    </source>
</reference>
<name>A0A455U7N0_9GAMM</name>
<protein>
    <submittedName>
        <fullName evidence="1">Uncharacterized protein</fullName>
    </submittedName>
</protein>
<evidence type="ECO:0000313" key="2">
    <source>
        <dbReference type="Proteomes" id="UP000320231"/>
    </source>
</evidence>
<gene>
    <name evidence="1" type="ORF">HSBAA_21450</name>
</gene>
<sequence>MSEPKAVASECAGRLVGNKAFWVYLDDHYDNISSATNARSMTDMATSIGLDKEAFAS</sequence>
<evidence type="ECO:0000313" key="1">
    <source>
        <dbReference type="EMBL" id="BBI60839.1"/>
    </source>
</evidence>
<dbReference type="Proteomes" id="UP000320231">
    <property type="component" value="Chromosome"/>
</dbReference>